<protein>
    <submittedName>
        <fullName evidence="2">Uncharacterized conserved protein, DUF2252 family</fullName>
    </submittedName>
</protein>
<evidence type="ECO:0000313" key="3">
    <source>
        <dbReference type="Proteomes" id="UP000198415"/>
    </source>
</evidence>
<accession>A0A239HUS9</accession>
<proteinExistence type="predicted"/>
<keyword evidence="3" id="KW-1185">Reference proteome</keyword>
<gene>
    <name evidence="2" type="ORF">SAMN06264365_12638</name>
</gene>
<dbReference type="PANTHER" id="PTHR39441:SF1">
    <property type="entry name" value="DUF2252 DOMAIN-CONTAINING PROTEIN"/>
    <property type="match status" value="1"/>
</dbReference>
<dbReference type="EMBL" id="FZNR01000026">
    <property type="protein sequence ID" value="SNS85059.1"/>
    <property type="molecule type" value="Genomic_DNA"/>
</dbReference>
<feature type="region of interest" description="Disordered" evidence="1">
    <location>
        <begin position="1"/>
        <end position="32"/>
    </location>
</feature>
<dbReference type="AlphaFoldDB" id="A0A239HUS9"/>
<dbReference type="PANTHER" id="PTHR39441">
    <property type="entry name" value="DUF2252 DOMAIN-CONTAINING PROTEIN"/>
    <property type="match status" value="1"/>
</dbReference>
<dbReference type="InterPro" id="IPR018721">
    <property type="entry name" value="DUF2252"/>
</dbReference>
<reference evidence="2 3" key="1">
    <citation type="submission" date="2017-06" db="EMBL/GenBank/DDBJ databases">
        <authorList>
            <person name="Kim H.J."/>
            <person name="Triplett B.A."/>
        </authorList>
    </citation>
    <scope>NUCLEOTIDE SEQUENCE [LARGE SCALE GENOMIC DNA]</scope>
    <source>
        <strain evidence="2 3">DSM 43151</strain>
    </source>
</reference>
<dbReference type="OrthoDB" id="1491115at2"/>
<dbReference type="RefSeq" id="WP_089298291.1">
    <property type="nucleotide sequence ID" value="NZ_BOMU01000106.1"/>
</dbReference>
<name>A0A239HUS9_9ACTN</name>
<dbReference type="Pfam" id="PF10009">
    <property type="entry name" value="DUF2252"/>
    <property type="match status" value="1"/>
</dbReference>
<evidence type="ECO:0000313" key="2">
    <source>
        <dbReference type="EMBL" id="SNS85059.1"/>
    </source>
</evidence>
<dbReference type="Proteomes" id="UP000198415">
    <property type="component" value="Unassembled WGS sequence"/>
</dbReference>
<organism evidence="2 3">
    <name type="scientific">Actinoplanes regularis</name>
    <dbReference type="NCBI Taxonomy" id="52697"/>
    <lineage>
        <taxon>Bacteria</taxon>
        <taxon>Bacillati</taxon>
        <taxon>Actinomycetota</taxon>
        <taxon>Actinomycetes</taxon>
        <taxon>Micromonosporales</taxon>
        <taxon>Micromonosporaceae</taxon>
        <taxon>Actinoplanes</taxon>
    </lineage>
</organism>
<sequence length="456" mass="50570">MSAARVTAGRAARKRTPLDRHGVFQPPADRPDPVDIVLAQEKDRIPELLNLRHERMRASPLAFYRGAAAVMAADLVTQPGSGLVTQLCGDAHLYNFGLFASPERRLVFDLNDFDETWPGPFEWDVKRLLASVALAGRANGFGRRDRAVILLRAARRYRETMAAFAGMSELDVWYARADVDDLVERLDHDRRRKVLQVGAKARGRTGLQAYRKLTTVVDGRRGIAADPPLLVPVSDLLPELDRLQLEDRIRALLAGYRSTLAEDRRHLFDAFRYVDMARKVVGVGSVGTRCWIVLLTARDDTDPLLLQVKEAGPSVLATATVWAAAGPAPGLAAGTDGEGHRVVAGQRLMQATSDIFLGWHRVPGIDGRTRDFYVRQLRDWKGSVPTEEMNPRGLRAYAELCSWTLARAHARSGDRVAIAAYLGDSDRFDRALAEFAESYATRSELDHIAFRAATKP</sequence>
<evidence type="ECO:0000256" key="1">
    <source>
        <dbReference type="SAM" id="MobiDB-lite"/>
    </source>
</evidence>